<reference evidence="2 3" key="1">
    <citation type="journal article" date="2023" name="IMA Fungus">
        <title>Comparative genomic study of the Penicillium genus elucidates a diverse pangenome and 15 lateral gene transfer events.</title>
        <authorList>
            <person name="Petersen C."/>
            <person name="Sorensen T."/>
            <person name="Nielsen M.R."/>
            <person name="Sondergaard T.E."/>
            <person name="Sorensen J.L."/>
            <person name="Fitzpatrick D.A."/>
            <person name="Frisvad J.C."/>
            <person name="Nielsen K.L."/>
        </authorList>
    </citation>
    <scope>NUCLEOTIDE SEQUENCE [LARGE SCALE GENOMIC DNA]</scope>
    <source>
        <strain evidence="2 3">IBT 3361</strain>
    </source>
</reference>
<proteinExistence type="predicted"/>
<organism evidence="2 3">
    <name type="scientific">Penicillium chrysogenum</name>
    <name type="common">Penicillium notatum</name>
    <dbReference type="NCBI Taxonomy" id="5076"/>
    <lineage>
        <taxon>Eukaryota</taxon>
        <taxon>Fungi</taxon>
        <taxon>Dikarya</taxon>
        <taxon>Ascomycota</taxon>
        <taxon>Pezizomycotina</taxon>
        <taxon>Eurotiomycetes</taxon>
        <taxon>Eurotiomycetidae</taxon>
        <taxon>Eurotiales</taxon>
        <taxon>Aspergillaceae</taxon>
        <taxon>Penicillium</taxon>
        <taxon>Penicillium chrysogenum species complex</taxon>
    </lineage>
</organism>
<evidence type="ECO:0000256" key="1">
    <source>
        <dbReference type="SAM" id="MobiDB-lite"/>
    </source>
</evidence>
<sequence>MATSLTSRPCALRGKVYQAKHTCDYTLQCGKKAAADKALRPAGEKDPAFSKLHGLRPKYRWRGVSFSSEQPKERRILLIAKSRYGIGIDPDAGYKFIVFGNNPGRIGGTRLKSSARSGADRTEGQRRTGYIMGGGSGEDPIGSILRQSNAAERMEVELFTRLEDW</sequence>
<name>A0ABQ8WRS3_PENCH</name>
<evidence type="ECO:0000313" key="2">
    <source>
        <dbReference type="EMBL" id="KAJ5275422.1"/>
    </source>
</evidence>
<feature type="region of interest" description="Disordered" evidence="1">
    <location>
        <begin position="109"/>
        <end position="139"/>
    </location>
</feature>
<comment type="caution">
    <text evidence="2">The sequence shown here is derived from an EMBL/GenBank/DDBJ whole genome shotgun (WGS) entry which is preliminary data.</text>
</comment>
<gene>
    <name evidence="2" type="ORF">N7505_003967</name>
</gene>
<keyword evidence="3" id="KW-1185">Reference proteome</keyword>
<dbReference type="EMBL" id="JAPVEB010000002">
    <property type="protein sequence ID" value="KAJ5275422.1"/>
    <property type="molecule type" value="Genomic_DNA"/>
</dbReference>
<evidence type="ECO:0000313" key="3">
    <source>
        <dbReference type="Proteomes" id="UP001220256"/>
    </source>
</evidence>
<dbReference type="Proteomes" id="UP001220256">
    <property type="component" value="Unassembled WGS sequence"/>
</dbReference>
<accession>A0ABQ8WRS3</accession>
<protein>
    <submittedName>
        <fullName evidence="2">Uncharacterized protein</fullName>
    </submittedName>
</protein>